<dbReference type="EMBL" id="CAWUPB010000351">
    <property type="protein sequence ID" value="CAK7324578.1"/>
    <property type="molecule type" value="Genomic_DNA"/>
</dbReference>
<sequence length="106" mass="12191">MAHKDMARLLTLLIRLSHHFHLLPALEIHRSRLKLICECLCEIKFITFGYDQRAAASDDGWWGEREVVDGLAIGYLLFRSEDENLMISAPKLKINGSERVRKGEGR</sequence>
<evidence type="ECO:0000313" key="2">
    <source>
        <dbReference type="Proteomes" id="UP001314170"/>
    </source>
</evidence>
<reference evidence="1 2" key="1">
    <citation type="submission" date="2024-01" db="EMBL/GenBank/DDBJ databases">
        <authorList>
            <person name="Waweru B."/>
        </authorList>
    </citation>
    <scope>NUCLEOTIDE SEQUENCE [LARGE SCALE GENOMIC DNA]</scope>
</reference>
<organism evidence="1 2">
    <name type="scientific">Dovyalis caffra</name>
    <dbReference type="NCBI Taxonomy" id="77055"/>
    <lineage>
        <taxon>Eukaryota</taxon>
        <taxon>Viridiplantae</taxon>
        <taxon>Streptophyta</taxon>
        <taxon>Embryophyta</taxon>
        <taxon>Tracheophyta</taxon>
        <taxon>Spermatophyta</taxon>
        <taxon>Magnoliopsida</taxon>
        <taxon>eudicotyledons</taxon>
        <taxon>Gunneridae</taxon>
        <taxon>Pentapetalae</taxon>
        <taxon>rosids</taxon>
        <taxon>fabids</taxon>
        <taxon>Malpighiales</taxon>
        <taxon>Salicaceae</taxon>
        <taxon>Flacourtieae</taxon>
        <taxon>Dovyalis</taxon>
    </lineage>
</organism>
<proteinExistence type="predicted"/>
<name>A0AAV1QU20_9ROSI</name>
<gene>
    <name evidence="1" type="ORF">DCAF_LOCUS2226</name>
</gene>
<accession>A0AAV1QU20</accession>
<protein>
    <submittedName>
        <fullName evidence="1">Uncharacterized protein</fullName>
    </submittedName>
</protein>
<dbReference type="AlphaFoldDB" id="A0AAV1QU20"/>
<keyword evidence="2" id="KW-1185">Reference proteome</keyword>
<dbReference type="Proteomes" id="UP001314170">
    <property type="component" value="Unassembled WGS sequence"/>
</dbReference>
<evidence type="ECO:0000313" key="1">
    <source>
        <dbReference type="EMBL" id="CAK7324578.1"/>
    </source>
</evidence>
<comment type="caution">
    <text evidence="1">The sequence shown here is derived from an EMBL/GenBank/DDBJ whole genome shotgun (WGS) entry which is preliminary data.</text>
</comment>